<organism evidence="1 2">
    <name type="scientific">Pontiella desulfatans</name>
    <dbReference type="NCBI Taxonomy" id="2750659"/>
    <lineage>
        <taxon>Bacteria</taxon>
        <taxon>Pseudomonadati</taxon>
        <taxon>Kiritimatiellota</taxon>
        <taxon>Kiritimatiellia</taxon>
        <taxon>Kiritimatiellales</taxon>
        <taxon>Pontiellaceae</taxon>
        <taxon>Pontiella</taxon>
    </lineage>
</organism>
<name>A0A6C2TWJ0_PONDE</name>
<reference evidence="1 2" key="1">
    <citation type="submission" date="2019-04" db="EMBL/GenBank/DDBJ databases">
        <authorList>
            <person name="Van Vliet M D."/>
        </authorList>
    </citation>
    <scope>NUCLEOTIDE SEQUENCE [LARGE SCALE GENOMIC DNA]</scope>
    <source>
        <strain evidence="1 2">F1</strain>
    </source>
</reference>
<dbReference type="Proteomes" id="UP000366872">
    <property type="component" value="Unassembled WGS sequence"/>
</dbReference>
<sequence length="881" mass="94049">MFVHGGGCFLRWRESERPMEVEMKKWLAILMAVAYAGISHGQDIIDSWSFTVDPDPNASIATSLSTSDIAGGGGATWADNNNSSIEGGEAKFIRAGTQNYFKDAIPSVVGIAGATTGKFQCEWDFTSVDFANTALLDQKTTWALGIRGAGNSDAMVRLQYEGQLNVTNVNVAGVTNIYADANHIALLVKDANFNWTEAATFSGSSIANLHLRLVYDLDNSTFTTYYAPDGGSETLLHDGTLPSGWAISTYRIAAQFLNGGSIWEVGDELFVDNITFTQLESAAPPPALALIDLWTYTDNTNGAGMGEGVSTGYVGGVSFGNADVAVITNNMLLFQHTSTNESQDSIFRTATPSLYASGTTGIYELAWDYVASDFSISDASNTTGNAGMTIRDTANGNVAMGFRLRFDGNNHLLQMDDANGNNQTMATFPGSTLSNLSVRLVMDLDNSGSAGSAALLYTLDGGVEIGATYEGTVHANFELSQYRMIVQTVNGGNGWQLGDTILTDNLRFEKVAAMPLPPVYGNLVVYEMNDPVDTLLNALAQTGTDGGQFVGADANIAANGLGSLVASGDGTNDVYRAHDLDFAYVDGLHRLEFAFDEWNLVASEDSSSLKFGFGDSTGNNNVQFGIDVNTNNGTVRFRAAANNGGGAGQDFYDHAGYVASTGVVLRIDANLDAGTYSASWWYDNQTEDDAVSVVSGASLGALSDIAQVKLTLNVGGTIGMDPADYINVDYLRYTSTAVIPTAAEFYNAWLAEYPTLGALTNLTDNKDGDALDNLGEYAFGGDPDDPNDIGYVPNMGDTVDIGGTNYILHVYQRRQDNSIRGLSHWIELDTDLIFDPAFTNDTSLYTIYGAANVDDTWRSITNAVNAGAGVRFINTKAQFTP</sequence>
<dbReference type="EMBL" id="CAAHFG010000001">
    <property type="protein sequence ID" value="VGO11927.1"/>
    <property type="molecule type" value="Genomic_DNA"/>
</dbReference>
<evidence type="ECO:0000313" key="2">
    <source>
        <dbReference type="Proteomes" id="UP000366872"/>
    </source>
</evidence>
<gene>
    <name evidence="1" type="ORF">PDESU_00475</name>
</gene>
<protein>
    <submittedName>
        <fullName evidence="1">Uncharacterized protein</fullName>
    </submittedName>
</protein>
<dbReference type="AlphaFoldDB" id="A0A6C2TWJ0"/>
<accession>A0A6C2TWJ0</accession>
<keyword evidence="2" id="KW-1185">Reference proteome</keyword>
<proteinExistence type="predicted"/>
<evidence type="ECO:0000313" key="1">
    <source>
        <dbReference type="EMBL" id="VGO11927.1"/>
    </source>
</evidence>